<keyword evidence="1" id="KW-0472">Membrane</keyword>
<feature type="transmembrane region" description="Helical" evidence="1">
    <location>
        <begin position="20"/>
        <end position="42"/>
    </location>
</feature>
<dbReference type="EMBL" id="JACCBX010000010">
    <property type="protein sequence ID" value="NYE07664.1"/>
    <property type="molecule type" value="Genomic_DNA"/>
</dbReference>
<dbReference type="Pfam" id="PF12732">
    <property type="entry name" value="YtxH"/>
    <property type="match status" value="1"/>
</dbReference>
<dbReference type="PANTHER" id="PTHR35792">
    <property type="entry name" value="GENERAL STRESS PROTEIN"/>
    <property type="match status" value="1"/>
</dbReference>
<reference evidence="3" key="2">
    <citation type="submission" date="2020-08" db="EMBL/GenBank/DDBJ databases">
        <title>The Agave Microbiome: Exploring the role of microbial communities in plant adaptations to desert environments.</title>
        <authorList>
            <person name="Partida-Martinez L.P."/>
        </authorList>
    </citation>
    <scope>NUCLEOTIDE SEQUENCE [LARGE SCALE GENOMIC DNA]</scope>
    <source>
        <strain evidence="3">AT2.8</strain>
    </source>
</reference>
<dbReference type="InterPro" id="IPR024623">
    <property type="entry name" value="YtxH"/>
</dbReference>
<sequence length="122" mass="13307">MSSKDYELRGANQNKSQDSSSSFLLGALIGGLVGAAAAIFLAPKSGRELRSKLNSQAETLKEKTVHLMNKTKTPVDTEEDNYISIGGMPKAASESSVDELSIRKKLEEAKKAFEEEEYKVTH</sequence>
<proteinExistence type="predicted"/>
<organism evidence="2 3">
    <name type="scientific">Neobacillus niacini</name>
    <dbReference type="NCBI Taxonomy" id="86668"/>
    <lineage>
        <taxon>Bacteria</taxon>
        <taxon>Bacillati</taxon>
        <taxon>Bacillota</taxon>
        <taxon>Bacilli</taxon>
        <taxon>Bacillales</taxon>
        <taxon>Bacillaceae</taxon>
        <taxon>Neobacillus</taxon>
    </lineage>
</organism>
<dbReference type="AlphaFoldDB" id="A0A852TKQ8"/>
<protein>
    <submittedName>
        <fullName evidence="2">Gas vesicle protein</fullName>
    </submittedName>
</protein>
<dbReference type="PANTHER" id="PTHR35792:SF2">
    <property type="entry name" value="GENERAL STRESS PROTEIN"/>
    <property type="match status" value="1"/>
</dbReference>
<evidence type="ECO:0000256" key="1">
    <source>
        <dbReference type="SAM" id="Phobius"/>
    </source>
</evidence>
<keyword evidence="1" id="KW-0812">Transmembrane</keyword>
<evidence type="ECO:0000313" key="2">
    <source>
        <dbReference type="EMBL" id="NYE07664.1"/>
    </source>
</evidence>
<reference evidence="3" key="1">
    <citation type="submission" date="2020-07" db="EMBL/GenBank/DDBJ databases">
        <authorList>
            <person name="Partida-Martinez L."/>
            <person name="Huntemann M."/>
            <person name="Clum A."/>
            <person name="Wang J."/>
            <person name="Palaniappan K."/>
            <person name="Ritter S."/>
            <person name="Chen I.-M."/>
            <person name="Stamatis D."/>
            <person name="Reddy T."/>
            <person name="O'Malley R."/>
            <person name="Daum C."/>
            <person name="Shapiro N."/>
            <person name="Ivanova N."/>
            <person name="Kyrpides N."/>
            <person name="Woyke T."/>
        </authorList>
    </citation>
    <scope>NUCLEOTIDE SEQUENCE [LARGE SCALE GENOMIC DNA]</scope>
    <source>
        <strain evidence="3">AT2.8</strain>
    </source>
</reference>
<keyword evidence="1" id="KW-1133">Transmembrane helix</keyword>
<gene>
    <name evidence="2" type="ORF">F4694_004481</name>
</gene>
<dbReference type="InterPro" id="IPR052928">
    <property type="entry name" value="Desiccation-related_membrane"/>
</dbReference>
<evidence type="ECO:0000313" key="3">
    <source>
        <dbReference type="Proteomes" id="UP000548423"/>
    </source>
</evidence>
<accession>A0A852TKQ8</accession>
<comment type="caution">
    <text evidence="2">The sequence shown here is derived from an EMBL/GenBank/DDBJ whole genome shotgun (WGS) entry which is preliminary data.</text>
</comment>
<name>A0A852TKQ8_9BACI</name>
<dbReference type="Proteomes" id="UP000548423">
    <property type="component" value="Unassembled WGS sequence"/>
</dbReference>